<evidence type="ECO:0000256" key="2">
    <source>
        <dbReference type="ARBA" id="ARBA00022448"/>
    </source>
</evidence>
<feature type="transmembrane region" description="Helical" evidence="7">
    <location>
        <begin position="239"/>
        <end position="258"/>
    </location>
</feature>
<feature type="domain" description="ABC transmembrane type-1" evidence="8">
    <location>
        <begin position="69"/>
        <end position="258"/>
    </location>
</feature>
<dbReference type="EMBL" id="AP019782">
    <property type="protein sequence ID" value="BBL71034.1"/>
    <property type="molecule type" value="Genomic_DNA"/>
</dbReference>
<accession>A0A8D4VPL4</accession>
<dbReference type="PANTHER" id="PTHR43744:SF12">
    <property type="entry name" value="ABC TRANSPORTER PERMEASE PROTEIN MG189-RELATED"/>
    <property type="match status" value="1"/>
</dbReference>
<evidence type="ECO:0000313" key="10">
    <source>
        <dbReference type="Proteomes" id="UP000824988"/>
    </source>
</evidence>
<dbReference type="Proteomes" id="UP000824988">
    <property type="component" value="Chromosome"/>
</dbReference>
<dbReference type="InterPro" id="IPR000515">
    <property type="entry name" value="MetI-like"/>
</dbReference>
<keyword evidence="4 7" id="KW-0812">Transmembrane</keyword>
<evidence type="ECO:0000256" key="3">
    <source>
        <dbReference type="ARBA" id="ARBA00022475"/>
    </source>
</evidence>
<evidence type="ECO:0000256" key="4">
    <source>
        <dbReference type="ARBA" id="ARBA00022692"/>
    </source>
</evidence>
<dbReference type="AlphaFoldDB" id="A0A8D4VPL4"/>
<dbReference type="PROSITE" id="PS50928">
    <property type="entry name" value="ABC_TM1"/>
    <property type="match status" value="1"/>
</dbReference>
<dbReference type="PANTHER" id="PTHR43744">
    <property type="entry name" value="ABC TRANSPORTER PERMEASE PROTEIN MG189-RELATED-RELATED"/>
    <property type="match status" value="1"/>
</dbReference>
<dbReference type="Gene3D" id="1.10.3720.10">
    <property type="entry name" value="MetI-like"/>
    <property type="match status" value="1"/>
</dbReference>
<dbReference type="CDD" id="cd06261">
    <property type="entry name" value="TM_PBP2"/>
    <property type="match status" value="1"/>
</dbReference>
<proteinExistence type="inferred from homology"/>
<feature type="transmembrane region" description="Helical" evidence="7">
    <location>
        <begin position="140"/>
        <end position="158"/>
    </location>
</feature>
<feature type="transmembrane region" description="Helical" evidence="7">
    <location>
        <begin position="72"/>
        <end position="94"/>
    </location>
</feature>
<protein>
    <submittedName>
        <fullName evidence="9">Sugar ABC transporter permease</fullName>
    </submittedName>
</protein>
<keyword evidence="6 7" id="KW-0472">Membrane</keyword>
<organism evidence="9 10">
    <name type="scientific">Methylogaea oryzae</name>
    <dbReference type="NCBI Taxonomy" id="1295382"/>
    <lineage>
        <taxon>Bacteria</taxon>
        <taxon>Pseudomonadati</taxon>
        <taxon>Pseudomonadota</taxon>
        <taxon>Gammaproteobacteria</taxon>
        <taxon>Methylococcales</taxon>
        <taxon>Methylococcaceae</taxon>
        <taxon>Methylogaea</taxon>
    </lineage>
</organism>
<dbReference type="InterPro" id="IPR035906">
    <property type="entry name" value="MetI-like_sf"/>
</dbReference>
<keyword evidence="2 7" id="KW-0813">Transport</keyword>
<feature type="transmembrane region" description="Helical" evidence="7">
    <location>
        <begin position="179"/>
        <end position="201"/>
    </location>
</feature>
<keyword evidence="5 7" id="KW-1133">Transmembrane helix</keyword>
<dbReference type="GO" id="GO:0055085">
    <property type="term" value="P:transmembrane transport"/>
    <property type="evidence" value="ECO:0007669"/>
    <property type="project" value="InterPro"/>
</dbReference>
<evidence type="ECO:0000256" key="1">
    <source>
        <dbReference type="ARBA" id="ARBA00004651"/>
    </source>
</evidence>
<evidence type="ECO:0000313" key="9">
    <source>
        <dbReference type="EMBL" id="BBL71034.1"/>
    </source>
</evidence>
<comment type="subcellular location">
    <subcellularLocation>
        <location evidence="1 7">Cell membrane</location>
        <topology evidence="1 7">Multi-pass membrane protein</topology>
    </subcellularLocation>
</comment>
<feature type="transmembrane region" description="Helical" evidence="7">
    <location>
        <begin position="106"/>
        <end position="128"/>
    </location>
</feature>
<keyword evidence="10" id="KW-1185">Reference proteome</keyword>
<keyword evidence="3" id="KW-1003">Cell membrane</keyword>
<evidence type="ECO:0000256" key="7">
    <source>
        <dbReference type="RuleBase" id="RU363032"/>
    </source>
</evidence>
<dbReference type="KEGG" id="moz:MoryE10_16400"/>
<sequence length="273" mass="30227">MWRWMQTLLVNGALLLGAALTLFPLLWMLSVSLMPAMDSTQIPPPLLPDSPTLEHYKVLFERLKLGRYVLNSVGVALAVTALSLLLNSMAGYAFAKLRFPGREWIFQALVASMVLPAQIAMLPLFLMLKQFGLVNSYGGLIVPGMASIFGIFLIRQYALSIPNSLLDAARVDGAGEFRIYWSVVLPLLKPILVTLAIFTFLGCWNDFMWPLILLADQDLYTLPVALANLMGEHAQDTEMMMAGSVLTIAPVLLMFLLLQKYYIDGLMLGGVKE</sequence>
<comment type="similarity">
    <text evidence="7">Belongs to the binding-protein-dependent transport system permease family.</text>
</comment>
<name>A0A8D4VPL4_9GAMM</name>
<evidence type="ECO:0000256" key="6">
    <source>
        <dbReference type="ARBA" id="ARBA00023136"/>
    </source>
</evidence>
<dbReference type="RefSeq" id="WP_054773581.1">
    <property type="nucleotide sequence ID" value="NZ_AP019782.1"/>
</dbReference>
<dbReference type="Pfam" id="PF00528">
    <property type="entry name" value="BPD_transp_1"/>
    <property type="match status" value="1"/>
</dbReference>
<reference evidence="9" key="1">
    <citation type="submission" date="2019-06" db="EMBL/GenBank/DDBJ databases">
        <title>Complete genome sequence of Methylogaea oryzae strain JCM16910.</title>
        <authorList>
            <person name="Asakawa S."/>
        </authorList>
    </citation>
    <scope>NUCLEOTIDE SEQUENCE</scope>
    <source>
        <strain evidence="9">E10</strain>
    </source>
</reference>
<gene>
    <name evidence="9" type="primary">lacG</name>
    <name evidence="9" type="ORF">MoryE10_16400</name>
</gene>
<dbReference type="GO" id="GO:0005886">
    <property type="term" value="C:plasma membrane"/>
    <property type="evidence" value="ECO:0007669"/>
    <property type="project" value="UniProtKB-SubCell"/>
</dbReference>
<evidence type="ECO:0000259" key="8">
    <source>
        <dbReference type="PROSITE" id="PS50928"/>
    </source>
</evidence>
<dbReference type="SUPFAM" id="SSF161098">
    <property type="entry name" value="MetI-like"/>
    <property type="match status" value="1"/>
</dbReference>
<evidence type="ECO:0000256" key="5">
    <source>
        <dbReference type="ARBA" id="ARBA00022989"/>
    </source>
</evidence>